<accession>A0A7W6GKM3</accession>
<gene>
    <name evidence="9" type="ORF">GGQ64_002259</name>
</gene>
<reference evidence="9 10" key="1">
    <citation type="submission" date="2020-08" db="EMBL/GenBank/DDBJ databases">
        <title>Genomic Encyclopedia of Type Strains, Phase IV (KMG-IV): sequencing the most valuable type-strain genomes for metagenomic binning, comparative biology and taxonomic classification.</title>
        <authorList>
            <person name="Goeker M."/>
        </authorList>
    </citation>
    <scope>NUCLEOTIDE SEQUENCE [LARGE SCALE GENOMIC DNA]</scope>
    <source>
        <strain evidence="9 10">DSM 100211</strain>
    </source>
</reference>
<dbReference type="EMBL" id="JACIEE010000004">
    <property type="protein sequence ID" value="MBB3977059.1"/>
    <property type="molecule type" value="Genomic_DNA"/>
</dbReference>
<evidence type="ECO:0000313" key="9">
    <source>
        <dbReference type="EMBL" id="MBB3977059.1"/>
    </source>
</evidence>
<dbReference type="PANTHER" id="PTHR14969">
    <property type="entry name" value="SPHINGOSINE-1-PHOSPHATE PHOSPHOHYDROLASE"/>
    <property type="match status" value="1"/>
</dbReference>
<feature type="transmembrane region" description="Helical" evidence="7">
    <location>
        <begin position="81"/>
        <end position="101"/>
    </location>
</feature>
<dbReference type="Pfam" id="PF01569">
    <property type="entry name" value="PAP2"/>
    <property type="match status" value="1"/>
</dbReference>
<keyword evidence="10" id="KW-1185">Reference proteome</keyword>
<feature type="domain" description="Phosphatidic acid phosphatase type 2/haloperoxidase" evidence="8">
    <location>
        <begin position="120"/>
        <end position="231"/>
    </location>
</feature>
<feature type="transmembrane region" description="Helical" evidence="7">
    <location>
        <begin position="168"/>
        <end position="187"/>
    </location>
</feature>
<dbReference type="GO" id="GO:0050380">
    <property type="term" value="F:undecaprenyl-diphosphatase activity"/>
    <property type="evidence" value="ECO:0007669"/>
    <property type="project" value="UniProtKB-EC"/>
</dbReference>
<dbReference type="AlphaFoldDB" id="A0A7W6GKM3"/>
<evidence type="ECO:0000256" key="7">
    <source>
        <dbReference type="SAM" id="Phobius"/>
    </source>
</evidence>
<evidence type="ECO:0000256" key="2">
    <source>
        <dbReference type="ARBA" id="ARBA00022475"/>
    </source>
</evidence>
<keyword evidence="5 7" id="KW-1133">Transmembrane helix</keyword>
<evidence type="ECO:0000256" key="6">
    <source>
        <dbReference type="ARBA" id="ARBA00023136"/>
    </source>
</evidence>
<evidence type="ECO:0000313" key="10">
    <source>
        <dbReference type="Proteomes" id="UP000574761"/>
    </source>
</evidence>
<name>A0A7W6GKM3_9HYPH</name>
<keyword evidence="3 7" id="KW-0812">Transmembrane</keyword>
<keyword evidence="6 7" id="KW-0472">Membrane</keyword>
<evidence type="ECO:0000256" key="5">
    <source>
        <dbReference type="ARBA" id="ARBA00022989"/>
    </source>
</evidence>
<protein>
    <submittedName>
        <fullName evidence="9">Undecaprenyl-diphosphatase</fullName>
        <ecNumber evidence="9">3.6.1.27</ecNumber>
    </submittedName>
</protein>
<dbReference type="SUPFAM" id="SSF48317">
    <property type="entry name" value="Acid phosphatase/Vanadium-dependent haloperoxidase"/>
    <property type="match status" value="1"/>
</dbReference>
<feature type="transmembrane region" description="Helical" evidence="7">
    <location>
        <begin position="113"/>
        <end position="137"/>
    </location>
</feature>
<sequence length="257" mass="28739">MTGSRGAMIDRTRQKQSFWTALKRRYAARRKLHRQVPWRGFALSALNVVAIAFFVFDRPLGQAAEILSPPLVKIAGDLTDIGKLAFILGAIAMLAAVVYLVRRLFKVRRKFRLVYLMQMAAYVALSVVSASIVVHALKFSIGRARPPLYNEEGIFSFHPFGGWMHESFPSGHSAHIGALFMALVLLFPRFRLFFIGLGLWLAATRVIIGVHYPSDVAAGLALGCWFAFATSIVFARFGLVFTLDRQGWPTPRLSRLI</sequence>
<keyword evidence="4 9" id="KW-0378">Hydrolase</keyword>
<keyword evidence="2" id="KW-1003">Cell membrane</keyword>
<dbReference type="EC" id="3.6.1.27" evidence="9"/>
<comment type="caution">
    <text evidence="9">The sequence shown here is derived from an EMBL/GenBank/DDBJ whole genome shotgun (WGS) entry which is preliminary data.</text>
</comment>
<organism evidence="9 10">
    <name type="scientific">Mycoplana azooxidifex</name>
    <dbReference type="NCBI Taxonomy" id="1636188"/>
    <lineage>
        <taxon>Bacteria</taxon>
        <taxon>Pseudomonadati</taxon>
        <taxon>Pseudomonadota</taxon>
        <taxon>Alphaproteobacteria</taxon>
        <taxon>Hyphomicrobiales</taxon>
        <taxon>Rhizobiaceae</taxon>
        <taxon>Mycoplana</taxon>
    </lineage>
</organism>
<evidence type="ECO:0000256" key="4">
    <source>
        <dbReference type="ARBA" id="ARBA00022801"/>
    </source>
</evidence>
<evidence type="ECO:0000259" key="8">
    <source>
        <dbReference type="SMART" id="SM00014"/>
    </source>
</evidence>
<evidence type="ECO:0000256" key="1">
    <source>
        <dbReference type="ARBA" id="ARBA00004651"/>
    </source>
</evidence>
<comment type="subcellular location">
    <subcellularLocation>
        <location evidence="1">Cell membrane</location>
        <topology evidence="1">Multi-pass membrane protein</topology>
    </subcellularLocation>
</comment>
<feature type="transmembrane region" description="Helical" evidence="7">
    <location>
        <begin position="36"/>
        <end position="56"/>
    </location>
</feature>
<feature type="transmembrane region" description="Helical" evidence="7">
    <location>
        <begin position="192"/>
        <end position="212"/>
    </location>
</feature>
<dbReference type="Proteomes" id="UP000574761">
    <property type="component" value="Unassembled WGS sequence"/>
</dbReference>
<dbReference type="PANTHER" id="PTHR14969:SF62">
    <property type="entry name" value="DECAPRENYLPHOSPHORYL-5-PHOSPHORIBOSE PHOSPHATASE RV3807C-RELATED"/>
    <property type="match status" value="1"/>
</dbReference>
<dbReference type="InterPro" id="IPR000326">
    <property type="entry name" value="PAP2/HPO"/>
</dbReference>
<feature type="transmembrane region" description="Helical" evidence="7">
    <location>
        <begin position="218"/>
        <end position="243"/>
    </location>
</feature>
<dbReference type="InterPro" id="IPR036938">
    <property type="entry name" value="PAP2/HPO_sf"/>
</dbReference>
<dbReference type="SMART" id="SM00014">
    <property type="entry name" value="acidPPc"/>
    <property type="match status" value="1"/>
</dbReference>
<dbReference type="GO" id="GO:0005886">
    <property type="term" value="C:plasma membrane"/>
    <property type="evidence" value="ECO:0007669"/>
    <property type="project" value="UniProtKB-SubCell"/>
</dbReference>
<dbReference type="RefSeq" id="WP_246422574.1">
    <property type="nucleotide sequence ID" value="NZ_JACIEE010000004.1"/>
</dbReference>
<proteinExistence type="predicted"/>
<evidence type="ECO:0000256" key="3">
    <source>
        <dbReference type="ARBA" id="ARBA00022692"/>
    </source>
</evidence>
<dbReference type="Gene3D" id="1.20.144.10">
    <property type="entry name" value="Phosphatidic acid phosphatase type 2/haloperoxidase"/>
    <property type="match status" value="2"/>
</dbReference>